<keyword evidence="2" id="KW-1185">Reference proteome</keyword>
<evidence type="ECO:0000313" key="2">
    <source>
        <dbReference type="Proteomes" id="UP000008068"/>
    </source>
</evidence>
<proteinExistence type="predicted"/>
<dbReference type="HOGENOM" id="CLU_086463_2_1_1"/>
<name>G0N2H8_CAEBE</name>
<organism evidence="2">
    <name type="scientific">Caenorhabditis brenneri</name>
    <name type="common">Nematode worm</name>
    <dbReference type="NCBI Taxonomy" id="135651"/>
    <lineage>
        <taxon>Eukaryota</taxon>
        <taxon>Metazoa</taxon>
        <taxon>Ecdysozoa</taxon>
        <taxon>Nematoda</taxon>
        <taxon>Chromadorea</taxon>
        <taxon>Rhabditida</taxon>
        <taxon>Rhabditina</taxon>
        <taxon>Rhabditomorpha</taxon>
        <taxon>Rhabditoidea</taxon>
        <taxon>Rhabditidae</taxon>
        <taxon>Peloderinae</taxon>
        <taxon>Caenorhabditis</taxon>
    </lineage>
</organism>
<gene>
    <name evidence="1" type="ORF">CAEBREN_25880</name>
</gene>
<dbReference type="OMA" id="AMANCEL"/>
<dbReference type="EMBL" id="GL379830">
    <property type="protein sequence ID" value="EGT50863.1"/>
    <property type="molecule type" value="Genomic_DNA"/>
</dbReference>
<protein>
    <recommendedName>
        <fullName evidence="3">SCP domain-containing protein</fullName>
    </recommendedName>
</protein>
<dbReference type="InterPro" id="IPR035940">
    <property type="entry name" value="CAP_sf"/>
</dbReference>
<dbReference type="OrthoDB" id="5901124at2759"/>
<dbReference type="AlphaFoldDB" id="G0N2H8"/>
<sequence>MPIDSVSVHLATSAENEEGVKKANEMRVEFAKRSEIGNMHELTYDDELEKLADSFAEDCSFKNGNYDFLSLQDIKSHDFNAVRKLFHPLQTKIACVELMVPCPSRGIDSDGFCLIGPRSSEFSENDVKKGPLGSHCDHGVADNGLCKAVLKAAKSEKKYEEFAVTTETPVVHYEKQDPVEDKGAQTKAATQINSMILAVVAVILMIIL</sequence>
<accession>G0N2H8</accession>
<dbReference type="InParanoid" id="G0N2H8"/>
<reference evidence="2" key="1">
    <citation type="submission" date="2011-07" db="EMBL/GenBank/DDBJ databases">
        <authorList>
            <consortium name="Caenorhabditis brenneri Sequencing and Analysis Consortium"/>
            <person name="Wilson R.K."/>
        </authorList>
    </citation>
    <scope>NUCLEOTIDE SEQUENCE [LARGE SCALE GENOMIC DNA]</scope>
    <source>
        <strain evidence="2">PB2801</strain>
    </source>
</reference>
<evidence type="ECO:0000313" key="1">
    <source>
        <dbReference type="EMBL" id="EGT50863.1"/>
    </source>
</evidence>
<dbReference type="Proteomes" id="UP000008068">
    <property type="component" value="Unassembled WGS sequence"/>
</dbReference>
<dbReference type="SUPFAM" id="SSF55797">
    <property type="entry name" value="PR-1-like"/>
    <property type="match status" value="1"/>
</dbReference>
<evidence type="ECO:0008006" key="3">
    <source>
        <dbReference type="Google" id="ProtNLM"/>
    </source>
</evidence>
<dbReference type="Gene3D" id="3.40.33.10">
    <property type="entry name" value="CAP"/>
    <property type="match status" value="1"/>
</dbReference>
<dbReference type="eggNOG" id="ENOG502TK5P">
    <property type="taxonomic scope" value="Eukaryota"/>
</dbReference>